<gene>
    <name evidence="1" type="ORF">METZ01_LOCUS408716</name>
</gene>
<proteinExistence type="predicted"/>
<accession>A0A382WAM9</accession>
<sequence length="22" mass="2811">VEQEPVAEFYLLLFCEWWFFKS</sequence>
<dbReference type="AlphaFoldDB" id="A0A382WAM9"/>
<dbReference type="EMBL" id="UINC01158360">
    <property type="protein sequence ID" value="SVD55862.1"/>
    <property type="molecule type" value="Genomic_DNA"/>
</dbReference>
<feature type="non-terminal residue" evidence="1">
    <location>
        <position position="22"/>
    </location>
</feature>
<feature type="non-terminal residue" evidence="1">
    <location>
        <position position="1"/>
    </location>
</feature>
<reference evidence="1" key="1">
    <citation type="submission" date="2018-05" db="EMBL/GenBank/DDBJ databases">
        <authorList>
            <person name="Lanie J.A."/>
            <person name="Ng W.-L."/>
            <person name="Kazmierczak K.M."/>
            <person name="Andrzejewski T.M."/>
            <person name="Davidsen T.M."/>
            <person name="Wayne K.J."/>
            <person name="Tettelin H."/>
            <person name="Glass J.I."/>
            <person name="Rusch D."/>
            <person name="Podicherti R."/>
            <person name="Tsui H.-C.T."/>
            <person name="Winkler M.E."/>
        </authorList>
    </citation>
    <scope>NUCLEOTIDE SEQUENCE</scope>
</reference>
<name>A0A382WAM9_9ZZZZ</name>
<protein>
    <submittedName>
        <fullName evidence="1">Uncharacterized protein</fullName>
    </submittedName>
</protein>
<evidence type="ECO:0000313" key="1">
    <source>
        <dbReference type="EMBL" id="SVD55862.1"/>
    </source>
</evidence>
<organism evidence="1">
    <name type="scientific">marine metagenome</name>
    <dbReference type="NCBI Taxonomy" id="408172"/>
    <lineage>
        <taxon>unclassified sequences</taxon>
        <taxon>metagenomes</taxon>
        <taxon>ecological metagenomes</taxon>
    </lineage>
</organism>